<keyword evidence="1" id="KW-0805">Transcription regulation</keyword>
<comment type="caution">
    <text evidence="6">The sequence shown here is derived from an EMBL/GenBank/DDBJ whole genome shotgun (WGS) entry which is preliminary data.</text>
</comment>
<dbReference type="InterPro" id="IPR041916">
    <property type="entry name" value="Anti_sigma_zinc_sf"/>
</dbReference>
<evidence type="ECO:0000259" key="5">
    <source>
        <dbReference type="Pfam" id="PF13490"/>
    </source>
</evidence>
<feature type="domain" description="Putative zinc-finger" evidence="5">
    <location>
        <begin position="11"/>
        <end position="36"/>
    </location>
</feature>
<feature type="compositionally biased region" description="Low complexity" evidence="3">
    <location>
        <begin position="123"/>
        <end position="134"/>
    </location>
</feature>
<evidence type="ECO:0000256" key="4">
    <source>
        <dbReference type="SAM" id="Phobius"/>
    </source>
</evidence>
<dbReference type="Pfam" id="PF13490">
    <property type="entry name" value="zf-HC2"/>
    <property type="match status" value="1"/>
</dbReference>
<evidence type="ECO:0000256" key="2">
    <source>
        <dbReference type="ARBA" id="ARBA00023163"/>
    </source>
</evidence>
<dbReference type="Proteomes" id="UP001597351">
    <property type="component" value="Unassembled WGS sequence"/>
</dbReference>
<accession>A0ABW4TJR4</accession>
<proteinExistence type="predicted"/>
<evidence type="ECO:0000256" key="3">
    <source>
        <dbReference type="SAM" id="MobiDB-lite"/>
    </source>
</evidence>
<keyword evidence="4" id="KW-0812">Transmembrane</keyword>
<name>A0ABW4TJR4_9ACTN</name>
<gene>
    <name evidence="6" type="ORF">ACFSDE_08870</name>
</gene>
<organism evidence="6 7">
    <name type="scientific">Nocardioides aestuarii</name>
    <dbReference type="NCBI Taxonomy" id="252231"/>
    <lineage>
        <taxon>Bacteria</taxon>
        <taxon>Bacillati</taxon>
        <taxon>Actinomycetota</taxon>
        <taxon>Actinomycetes</taxon>
        <taxon>Propionibacteriales</taxon>
        <taxon>Nocardioidaceae</taxon>
        <taxon>Nocardioides</taxon>
    </lineage>
</organism>
<reference evidence="7" key="1">
    <citation type="journal article" date="2019" name="Int. J. Syst. Evol. Microbiol.">
        <title>The Global Catalogue of Microorganisms (GCM) 10K type strain sequencing project: providing services to taxonomists for standard genome sequencing and annotation.</title>
        <authorList>
            <consortium name="The Broad Institute Genomics Platform"/>
            <consortium name="The Broad Institute Genome Sequencing Center for Infectious Disease"/>
            <person name="Wu L."/>
            <person name="Ma J."/>
        </authorList>
    </citation>
    <scope>NUCLEOTIDE SEQUENCE [LARGE SCALE GENOMIC DNA]</scope>
    <source>
        <strain evidence="7">CGMCC 1.12477</strain>
    </source>
</reference>
<keyword evidence="4" id="KW-1133">Transmembrane helix</keyword>
<keyword evidence="4" id="KW-0472">Membrane</keyword>
<feature type="transmembrane region" description="Helical" evidence="4">
    <location>
        <begin position="90"/>
        <end position="113"/>
    </location>
</feature>
<keyword evidence="2" id="KW-0804">Transcription</keyword>
<feature type="region of interest" description="Disordered" evidence="3">
    <location>
        <begin position="117"/>
        <end position="137"/>
    </location>
</feature>
<sequence>MSCPSSGDDAAYVLGALSPRERLDFEHHLDSCPECAARVRDLAGLPGLLRRVDPAVLEEVEGGGPPLPDTILPALVREVEQRATARRRRLVAGLAVAAVALVALTVPAVGSWLDPEVTPPPAGSAAPEESGPPARAMEPVGEVPVRATLAVEPVAWGTRLVLDCTYDTASVPYDLPPRVDYVLVVRTADGRTEQVGSWESVDGESMTLDAGTASREGDITSVQVRIPDGRVVLRLPV</sequence>
<protein>
    <submittedName>
        <fullName evidence="6">Anti-sigma factor family protein</fullName>
    </submittedName>
</protein>
<dbReference type="EMBL" id="JBHUGD010000003">
    <property type="protein sequence ID" value="MFD1946904.1"/>
    <property type="molecule type" value="Genomic_DNA"/>
</dbReference>
<dbReference type="Gene3D" id="1.10.10.1320">
    <property type="entry name" value="Anti-sigma factor, zinc-finger domain"/>
    <property type="match status" value="1"/>
</dbReference>
<evidence type="ECO:0000256" key="1">
    <source>
        <dbReference type="ARBA" id="ARBA00023015"/>
    </source>
</evidence>
<evidence type="ECO:0000313" key="7">
    <source>
        <dbReference type="Proteomes" id="UP001597351"/>
    </source>
</evidence>
<dbReference type="RefSeq" id="WP_343917497.1">
    <property type="nucleotide sequence ID" value="NZ_BAAAJT010000002.1"/>
</dbReference>
<dbReference type="InterPro" id="IPR027383">
    <property type="entry name" value="Znf_put"/>
</dbReference>
<evidence type="ECO:0000313" key="6">
    <source>
        <dbReference type="EMBL" id="MFD1946904.1"/>
    </source>
</evidence>
<keyword evidence="7" id="KW-1185">Reference proteome</keyword>